<sequence>MLNDDYWLDAWGCDSADWHYIQSRLTAKRLVPGEILWPVGSCPDQLVLVRSGLLKAVFPKEDGREYIKEFFWQGDAFFHYYCHLSQAPSPYVLTALEPTALYLLPLACLSQAGSGFPAYERIYLELLKTQLRFKEEKEALLLTLSPGERYRDFRARFPHLLGRVAEHQIAAYLGITPISLSRIKRRINKG</sequence>
<dbReference type="RefSeq" id="WP_344959344.1">
    <property type="nucleotide sequence ID" value="NZ_BAABCX010000004.1"/>
</dbReference>
<evidence type="ECO:0000313" key="2">
    <source>
        <dbReference type="EMBL" id="GAA3547277.1"/>
    </source>
</evidence>
<dbReference type="CDD" id="cd00038">
    <property type="entry name" value="CAP_ED"/>
    <property type="match status" value="1"/>
</dbReference>
<protein>
    <submittedName>
        <fullName evidence="2">Crp/Fnr family transcriptional regulator</fullName>
    </submittedName>
</protein>
<dbReference type="InterPro" id="IPR014710">
    <property type="entry name" value="RmlC-like_jellyroll"/>
</dbReference>
<proteinExistence type="predicted"/>
<gene>
    <name evidence="2" type="ORF">GCM10022394_29170</name>
</gene>
<accession>A0ABP6WAU3</accession>
<reference evidence="3" key="1">
    <citation type="journal article" date="2019" name="Int. J. Syst. Evol. Microbiol.">
        <title>The Global Catalogue of Microorganisms (GCM) 10K type strain sequencing project: providing services to taxonomists for standard genome sequencing and annotation.</title>
        <authorList>
            <consortium name="The Broad Institute Genomics Platform"/>
            <consortium name="The Broad Institute Genome Sequencing Center for Infectious Disease"/>
            <person name="Wu L."/>
            <person name="Ma J."/>
        </authorList>
    </citation>
    <scope>NUCLEOTIDE SEQUENCE [LARGE SCALE GENOMIC DNA]</scope>
    <source>
        <strain evidence="3">JCM 17110</strain>
    </source>
</reference>
<dbReference type="Gene3D" id="2.60.120.10">
    <property type="entry name" value="Jelly Rolls"/>
    <property type="match status" value="1"/>
</dbReference>
<dbReference type="InterPro" id="IPR018490">
    <property type="entry name" value="cNMP-bd_dom_sf"/>
</dbReference>
<comment type="caution">
    <text evidence="2">The sequence shown here is derived from an EMBL/GenBank/DDBJ whole genome shotgun (WGS) entry which is preliminary data.</text>
</comment>
<dbReference type="SUPFAM" id="SSF51206">
    <property type="entry name" value="cAMP-binding domain-like"/>
    <property type="match status" value="1"/>
</dbReference>
<dbReference type="EMBL" id="BAABCX010000004">
    <property type="protein sequence ID" value="GAA3547277.1"/>
    <property type="molecule type" value="Genomic_DNA"/>
</dbReference>
<name>A0ABP6WAU3_9GAMM</name>
<dbReference type="Pfam" id="PF00027">
    <property type="entry name" value="cNMP_binding"/>
    <property type="match status" value="1"/>
</dbReference>
<evidence type="ECO:0000313" key="3">
    <source>
        <dbReference type="Proteomes" id="UP001500795"/>
    </source>
</evidence>
<feature type="domain" description="Cyclic nucleotide-binding" evidence="1">
    <location>
        <begin position="28"/>
        <end position="110"/>
    </location>
</feature>
<dbReference type="Proteomes" id="UP001500795">
    <property type="component" value="Unassembled WGS sequence"/>
</dbReference>
<organism evidence="2 3">
    <name type="scientific">Zobellella aerophila</name>
    <dbReference type="NCBI Taxonomy" id="870480"/>
    <lineage>
        <taxon>Bacteria</taxon>
        <taxon>Pseudomonadati</taxon>
        <taxon>Pseudomonadota</taxon>
        <taxon>Gammaproteobacteria</taxon>
        <taxon>Aeromonadales</taxon>
        <taxon>Aeromonadaceae</taxon>
        <taxon>Zobellella</taxon>
    </lineage>
</organism>
<keyword evidence="3" id="KW-1185">Reference proteome</keyword>
<evidence type="ECO:0000259" key="1">
    <source>
        <dbReference type="Pfam" id="PF00027"/>
    </source>
</evidence>
<dbReference type="InterPro" id="IPR000595">
    <property type="entry name" value="cNMP-bd_dom"/>
</dbReference>